<dbReference type="PANTHER" id="PTHR46494:SF1">
    <property type="entry name" value="CORA FAMILY METAL ION TRANSPORTER (EUROFUNG)"/>
    <property type="match status" value="1"/>
</dbReference>
<keyword evidence="4 12" id="KW-1003">Cell membrane</keyword>
<evidence type="ECO:0000313" key="15">
    <source>
        <dbReference type="Proteomes" id="UP000254956"/>
    </source>
</evidence>
<dbReference type="Gene3D" id="1.20.58.340">
    <property type="entry name" value="Magnesium transport protein CorA, transmembrane region"/>
    <property type="match status" value="2"/>
</dbReference>
<evidence type="ECO:0000256" key="9">
    <source>
        <dbReference type="ARBA" id="ARBA00023136"/>
    </source>
</evidence>
<dbReference type="PANTHER" id="PTHR46494">
    <property type="entry name" value="CORA FAMILY METAL ION TRANSPORTER (EUROFUNG)"/>
    <property type="match status" value="1"/>
</dbReference>
<dbReference type="InterPro" id="IPR045863">
    <property type="entry name" value="CorA_TM1_TM2"/>
</dbReference>
<dbReference type="EMBL" id="BKAV01000025">
    <property type="protein sequence ID" value="GEQ01073.1"/>
    <property type="molecule type" value="Genomic_DNA"/>
</dbReference>
<keyword evidence="7 12" id="KW-1133">Transmembrane helix</keyword>
<dbReference type="SUPFAM" id="SSF144083">
    <property type="entry name" value="Magnesium transport protein CorA, transmembrane region"/>
    <property type="match status" value="1"/>
</dbReference>
<keyword evidence="3 12" id="KW-0813">Transport</keyword>
<evidence type="ECO:0000256" key="11">
    <source>
        <dbReference type="ARBA" id="ARBA00045497"/>
    </source>
</evidence>
<reference evidence="14 15" key="1">
    <citation type="submission" date="2018-06" db="EMBL/GenBank/DDBJ databases">
        <authorList>
            <consortium name="Pathogen Informatics"/>
            <person name="Doyle S."/>
        </authorList>
    </citation>
    <scope>NUCLEOTIDE SEQUENCE [LARGE SCALE GENOMIC DNA]</scope>
    <source>
        <strain evidence="14 15">NCTC12413</strain>
    </source>
</reference>
<evidence type="ECO:0000256" key="5">
    <source>
        <dbReference type="ARBA" id="ARBA00022692"/>
    </source>
</evidence>
<dbReference type="FunFam" id="1.20.58.340:FF:000004">
    <property type="entry name" value="Magnesium transport protein CorA"/>
    <property type="match status" value="1"/>
</dbReference>
<evidence type="ECO:0000313" key="13">
    <source>
        <dbReference type="EMBL" id="GEQ01073.1"/>
    </source>
</evidence>
<dbReference type="AlphaFoldDB" id="A0A380C274"/>
<evidence type="ECO:0000256" key="6">
    <source>
        <dbReference type="ARBA" id="ARBA00022842"/>
    </source>
</evidence>
<dbReference type="GO" id="GO:0015095">
    <property type="term" value="F:magnesium ion transmembrane transporter activity"/>
    <property type="evidence" value="ECO:0007669"/>
    <property type="project" value="UniProtKB-UniRule"/>
</dbReference>
<comment type="catalytic activity">
    <reaction evidence="10">
        <text>Mg(2+)(in) = Mg(2+)(out)</text>
        <dbReference type="Rhea" id="RHEA:29827"/>
        <dbReference type="ChEBI" id="CHEBI:18420"/>
    </reaction>
</comment>
<protein>
    <recommendedName>
        <fullName evidence="12">Magnesium transport protein CorA</fullName>
    </recommendedName>
</protein>
<comment type="function">
    <text evidence="11">Mediates influx of magnesium ions. Alternates between open and closed states. Activated by low cytoplasmic Mg(2+) levels. Inactive when cytoplasmic Mg(2+) levels are high.</text>
</comment>
<dbReference type="GO" id="GO:0000287">
    <property type="term" value="F:magnesium ion binding"/>
    <property type="evidence" value="ECO:0007669"/>
    <property type="project" value="TreeGrafter"/>
</dbReference>
<evidence type="ECO:0000313" key="14">
    <source>
        <dbReference type="EMBL" id="SUJ11609.1"/>
    </source>
</evidence>
<evidence type="ECO:0000256" key="8">
    <source>
        <dbReference type="ARBA" id="ARBA00023065"/>
    </source>
</evidence>
<keyword evidence="16" id="KW-1185">Reference proteome</keyword>
<dbReference type="InterPro" id="IPR045861">
    <property type="entry name" value="CorA_cytoplasmic_dom"/>
</dbReference>
<dbReference type="InterPro" id="IPR004488">
    <property type="entry name" value="Mg/Co-transport_prot_CorA"/>
</dbReference>
<organism evidence="14 15">
    <name type="scientific">Staphylococcus arlettae</name>
    <dbReference type="NCBI Taxonomy" id="29378"/>
    <lineage>
        <taxon>Bacteria</taxon>
        <taxon>Bacillati</taxon>
        <taxon>Bacillota</taxon>
        <taxon>Bacilli</taxon>
        <taxon>Bacillales</taxon>
        <taxon>Staphylococcaceae</taxon>
        <taxon>Staphylococcus</taxon>
    </lineage>
</organism>
<keyword evidence="5 12" id="KW-0812">Transmembrane</keyword>
<dbReference type="Gene3D" id="3.30.460.20">
    <property type="entry name" value="CorA soluble domain-like"/>
    <property type="match status" value="1"/>
</dbReference>
<feature type="transmembrane region" description="Helical" evidence="12">
    <location>
        <begin position="289"/>
        <end position="309"/>
    </location>
</feature>
<dbReference type="STRING" id="1212545.SARL_07878"/>
<name>A0A380C274_9STAP</name>
<dbReference type="Pfam" id="PF01544">
    <property type="entry name" value="CorA"/>
    <property type="match status" value="1"/>
</dbReference>
<evidence type="ECO:0000256" key="7">
    <source>
        <dbReference type="ARBA" id="ARBA00022989"/>
    </source>
</evidence>
<feature type="transmembrane region" description="Helical" evidence="12">
    <location>
        <begin position="257"/>
        <end position="277"/>
    </location>
</feature>
<proteinExistence type="inferred from homology"/>
<dbReference type="EMBL" id="UGZE01000001">
    <property type="protein sequence ID" value="SUJ11609.1"/>
    <property type="molecule type" value="Genomic_DNA"/>
</dbReference>
<evidence type="ECO:0000313" key="16">
    <source>
        <dbReference type="Proteomes" id="UP000321598"/>
    </source>
</evidence>
<dbReference type="GO" id="GO:0015087">
    <property type="term" value="F:cobalt ion transmembrane transporter activity"/>
    <property type="evidence" value="ECO:0007669"/>
    <property type="project" value="UniProtKB-UniRule"/>
</dbReference>
<dbReference type="Proteomes" id="UP000254956">
    <property type="component" value="Unassembled WGS sequence"/>
</dbReference>
<keyword evidence="8 12" id="KW-0406">Ion transport</keyword>
<evidence type="ECO:0000256" key="1">
    <source>
        <dbReference type="ARBA" id="ARBA00004651"/>
    </source>
</evidence>
<evidence type="ECO:0000256" key="2">
    <source>
        <dbReference type="ARBA" id="ARBA00009765"/>
    </source>
</evidence>
<sequence>MTLTIRFQTIDNKIATAHHIVQIPADARFVWYDFNQPSEDENKLLATHFKFNQLEIDDTVNETPRAKYKTYQTYQYLVMHGIRSADLGPKALNIFIQHNVLVTYHHETHQVLESVVDYMQANRNEQLISAHMVLKILDSLIDDYFDYTYNIEDKVYEFEDTQVNDVSNQQIMDDVFKLRSDVIKLKRLVYPMQTLIIDLKEDQVLFTDHQSELYIQHVEDHIIKQENILKVSQEMTNEIRENYVSYTSYKMNKIMEVLTLVSMVFLPLTLIAGIYGMNFRYMPELNWHYGYFIVLSIMLIITIVCIWYFKKKRWF</sequence>
<comment type="similarity">
    <text evidence="2 12">Belongs to the CorA metal ion transporter (MIT) (TC 1.A.35) family.</text>
</comment>
<comment type="subcellular location">
    <subcellularLocation>
        <location evidence="1">Cell membrane</location>
        <topology evidence="1">Multi-pass membrane protein</topology>
    </subcellularLocation>
    <subcellularLocation>
        <location evidence="12">Membrane</location>
        <topology evidence="12">Multi-pass membrane protein</topology>
    </subcellularLocation>
</comment>
<dbReference type="SUPFAM" id="SSF143865">
    <property type="entry name" value="CorA soluble domain-like"/>
    <property type="match status" value="1"/>
</dbReference>
<dbReference type="Proteomes" id="UP000321598">
    <property type="component" value="Unassembled WGS sequence"/>
</dbReference>
<evidence type="ECO:0000256" key="12">
    <source>
        <dbReference type="RuleBase" id="RU362010"/>
    </source>
</evidence>
<evidence type="ECO:0000256" key="3">
    <source>
        <dbReference type="ARBA" id="ARBA00022448"/>
    </source>
</evidence>
<evidence type="ECO:0000256" key="10">
    <source>
        <dbReference type="ARBA" id="ARBA00034269"/>
    </source>
</evidence>
<dbReference type="InterPro" id="IPR002523">
    <property type="entry name" value="MgTranspt_CorA/ZnTranspt_ZntB"/>
</dbReference>
<accession>A0A380C274</accession>
<reference evidence="13 16" key="2">
    <citation type="submission" date="2019-07" db="EMBL/GenBank/DDBJ databases">
        <title>Whole genome shotgun sequence of Staphylococcus arlettae NBRC 109765.</title>
        <authorList>
            <person name="Hosoyama A."/>
            <person name="Uohara A."/>
            <person name="Ohji S."/>
            <person name="Ichikawa N."/>
        </authorList>
    </citation>
    <scope>NUCLEOTIDE SEQUENCE [LARGE SCALE GENOMIC DNA]</scope>
    <source>
        <strain evidence="13 16">NBRC 109765</strain>
    </source>
</reference>
<dbReference type="OrthoDB" id="9803416at2"/>
<dbReference type="GO" id="GO:0050897">
    <property type="term" value="F:cobalt ion binding"/>
    <property type="evidence" value="ECO:0007669"/>
    <property type="project" value="TreeGrafter"/>
</dbReference>
<dbReference type="NCBIfam" id="TIGR00383">
    <property type="entry name" value="corA"/>
    <property type="match status" value="1"/>
</dbReference>
<gene>
    <name evidence="12 14" type="primary">corA</name>
    <name evidence="14" type="ORF">NCTC12413_00604</name>
    <name evidence="13" type="ORF">SAR03_21100</name>
</gene>
<evidence type="ECO:0000256" key="4">
    <source>
        <dbReference type="ARBA" id="ARBA00022475"/>
    </source>
</evidence>
<dbReference type="GO" id="GO:0005886">
    <property type="term" value="C:plasma membrane"/>
    <property type="evidence" value="ECO:0007669"/>
    <property type="project" value="UniProtKB-SubCell"/>
</dbReference>
<dbReference type="RefSeq" id="WP_021459712.1">
    <property type="nucleotide sequence ID" value="NZ_AP019698.1"/>
</dbReference>
<keyword evidence="6 12" id="KW-0460">Magnesium</keyword>
<keyword evidence="9 12" id="KW-0472">Membrane</keyword>